<evidence type="ECO:0000259" key="3">
    <source>
        <dbReference type="Pfam" id="PF13359"/>
    </source>
</evidence>
<dbReference type="GO" id="GO:0046872">
    <property type="term" value="F:metal ion binding"/>
    <property type="evidence" value="ECO:0007669"/>
    <property type="project" value="UniProtKB-KW"/>
</dbReference>
<keyword evidence="2" id="KW-0479">Metal-binding</keyword>
<dbReference type="EMBL" id="CALOZG010000040">
    <property type="protein sequence ID" value="CAH4034413.1"/>
    <property type="molecule type" value="Genomic_DNA"/>
</dbReference>
<dbReference type="Proteomes" id="UP001152562">
    <property type="component" value="Unassembled WGS sequence"/>
</dbReference>
<keyword evidence="5" id="KW-1185">Reference proteome</keyword>
<dbReference type="Pfam" id="PF13359">
    <property type="entry name" value="DDE_Tnp_4"/>
    <property type="match status" value="1"/>
</dbReference>
<name>A0A9P0TLG5_PIEBR</name>
<organism evidence="4 5">
    <name type="scientific">Pieris brassicae</name>
    <name type="common">White butterfly</name>
    <name type="synonym">Large white butterfly</name>
    <dbReference type="NCBI Taxonomy" id="7116"/>
    <lineage>
        <taxon>Eukaryota</taxon>
        <taxon>Metazoa</taxon>
        <taxon>Ecdysozoa</taxon>
        <taxon>Arthropoda</taxon>
        <taxon>Hexapoda</taxon>
        <taxon>Insecta</taxon>
        <taxon>Pterygota</taxon>
        <taxon>Neoptera</taxon>
        <taxon>Endopterygota</taxon>
        <taxon>Lepidoptera</taxon>
        <taxon>Glossata</taxon>
        <taxon>Ditrysia</taxon>
        <taxon>Papilionoidea</taxon>
        <taxon>Pieridae</taxon>
        <taxon>Pierinae</taxon>
        <taxon>Pieris</taxon>
    </lineage>
</organism>
<sequence length="95" mass="10381">MKFLVSATPGGFFTYSSEGYGGSTSDRQMIERSSLLEKCEPRDSIMAHRGFNVQDTFAVKGIGINIPTFLKGNSQVSVATVKQDRQLGKECTLNV</sequence>
<evidence type="ECO:0000256" key="2">
    <source>
        <dbReference type="ARBA" id="ARBA00022723"/>
    </source>
</evidence>
<dbReference type="PANTHER" id="PTHR23080:SF141">
    <property type="entry name" value="TRANSPOSASE HELIX-TURN-HELIX DOMAIN-CONTAINING PROTEIN"/>
    <property type="match status" value="1"/>
</dbReference>
<evidence type="ECO:0000313" key="4">
    <source>
        <dbReference type="EMBL" id="CAH4034413.1"/>
    </source>
</evidence>
<evidence type="ECO:0000313" key="5">
    <source>
        <dbReference type="Proteomes" id="UP001152562"/>
    </source>
</evidence>
<dbReference type="AlphaFoldDB" id="A0A9P0TLG5"/>
<gene>
    <name evidence="4" type="ORF">PIBRA_LOCUS10596</name>
</gene>
<reference evidence="4" key="1">
    <citation type="submission" date="2022-05" db="EMBL/GenBank/DDBJ databases">
        <authorList>
            <person name="Okamura Y."/>
        </authorList>
    </citation>
    <scope>NUCLEOTIDE SEQUENCE</scope>
</reference>
<accession>A0A9P0TLG5</accession>
<protein>
    <recommendedName>
        <fullName evidence="3">DDE Tnp4 domain-containing protein</fullName>
    </recommendedName>
</protein>
<dbReference type="InterPro" id="IPR027806">
    <property type="entry name" value="HARBI1_dom"/>
</dbReference>
<evidence type="ECO:0000256" key="1">
    <source>
        <dbReference type="ARBA" id="ARBA00001968"/>
    </source>
</evidence>
<comment type="caution">
    <text evidence="4">The sequence shown here is derived from an EMBL/GenBank/DDBJ whole genome shotgun (WGS) entry which is preliminary data.</text>
</comment>
<comment type="cofactor">
    <cofactor evidence="1">
        <name>a divalent metal cation</name>
        <dbReference type="ChEBI" id="CHEBI:60240"/>
    </cofactor>
</comment>
<dbReference type="PANTHER" id="PTHR23080">
    <property type="entry name" value="THAP DOMAIN PROTEIN"/>
    <property type="match status" value="1"/>
</dbReference>
<proteinExistence type="predicted"/>
<feature type="domain" description="DDE Tnp4" evidence="3">
    <location>
        <begin position="1"/>
        <end position="90"/>
    </location>
</feature>